<dbReference type="SUPFAM" id="SSF56112">
    <property type="entry name" value="Protein kinase-like (PK-like)"/>
    <property type="match status" value="1"/>
</dbReference>
<name>H0QYT4_9ACTN</name>
<dbReference type="PANTHER" id="PTHR47829:SF1">
    <property type="entry name" value="HAD FAMILY PHOSPHATASE"/>
    <property type="match status" value="1"/>
</dbReference>
<evidence type="ECO:0000259" key="1">
    <source>
        <dbReference type="Pfam" id="PF01636"/>
    </source>
</evidence>
<dbReference type="AlphaFoldDB" id="H0QYT4"/>
<reference evidence="2 3" key="1">
    <citation type="submission" date="2011-12" db="EMBL/GenBank/DDBJ databases">
        <title>Whole genome shotgun sequence of Gordonia effusa NBRC 100432.</title>
        <authorList>
            <person name="Yoshida I."/>
            <person name="Takarada H."/>
            <person name="Hosoyama A."/>
            <person name="Tsuchikane K."/>
            <person name="Katsumata H."/>
            <person name="Yamazaki S."/>
            <person name="Fujita N."/>
        </authorList>
    </citation>
    <scope>NUCLEOTIDE SEQUENCE [LARGE SCALE GENOMIC DNA]</scope>
    <source>
        <strain evidence="2 3">NBRC 100432</strain>
    </source>
</reference>
<dbReference type="InterPro" id="IPR002575">
    <property type="entry name" value="Aminoglycoside_PTrfase"/>
</dbReference>
<keyword evidence="3" id="KW-1185">Reference proteome</keyword>
<evidence type="ECO:0000313" key="2">
    <source>
        <dbReference type="EMBL" id="GAB17985.1"/>
    </source>
</evidence>
<keyword evidence="2" id="KW-0808">Transferase</keyword>
<dbReference type="GO" id="GO:0016740">
    <property type="term" value="F:transferase activity"/>
    <property type="evidence" value="ECO:0007669"/>
    <property type="project" value="UniProtKB-KW"/>
</dbReference>
<dbReference type="eggNOG" id="COG3173">
    <property type="taxonomic scope" value="Bacteria"/>
</dbReference>
<proteinExistence type="predicted"/>
<gene>
    <name evidence="2" type="ORF">GOEFS_044_00210</name>
</gene>
<evidence type="ECO:0000313" key="3">
    <source>
        <dbReference type="Proteomes" id="UP000035034"/>
    </source>
</evidence>
<feature type="domain" description="Aminoglycoside phosphotransferase" evidence="1">
    <location>
        <begin position="69"/>
        <end position="289"/>
    </location>
</feature>
<sequence length="376" mass="39263">MTADGLSIPDVDSPAFLNWLGGQGVHLAEPVTAKRVGMGQSNLTYRVTGASGATGNVTGASGATGNVAGASGATGSVTGASGATTLVLRRPPQGHLLASAHDVSREARIMSALGPSAVPVPRIVGVCDDAAVAPVPLVVMENVDGLVLDSIEVAEGLSEQTRHRVGVNMIEALAAIHDVDLDEVGLSDLASHKPYAQRQLKRWTAQLAASKTRDIPALDDLTAKLTANIPEHQSISLVHGDFHIRNVIVGGEEGEIRAVLDWELSTLGDPLADMGSMLAYWTEAGEELLGPSADTLPGFPNRAELSKLYLDATGRSPESLLYWHCLGLWKLAIIAEGVLRRVTDVAENAAQAGVPTADLVDRVVERARAVAAQAGW</sequence>
<dbReference type="InterPro" id="IPR011009">
    <property type="entry name" value="Kinase-like_dom_sf"/>
</dbReference>
<dbReference type="EMBL" id="BAEH01000044">
    <property type="protein sequence ID" value="GAB17985.1"/>
    <property type="molecule type" value="Genomic_DNA"/>
</dbReference>
<dbReference type="Gene3D" id="3.90.1200.10">
    <property type="match status" value="1"/>
</dbReference>
<dbReference type="InterPro" id="IPR052898">
    <property type="entry name" value="ACAD10-like"/>
</dbReference>
<dbReference type="PANTHER" id="PTHR47829">
    <property type="entry name" value="HYDROLASE, PUTATIVE (AFU_ORTHOLOGUE AFUA_1G12880)-RELATED"/>
    <property type="match status" value="1"/>
</dbReference>
<dbReference type="RefSeq" id="WP_007317322.1">
    <property type="nucleotide sequence ID" value="NZ_BAEH01000044.1"/>
</dbReference>
<protein>
    <submittedName>
        <fullName evidence="2">Putative phosphotransferase</fullName>
    </submittedName>
</protein>
<dbReference type="Proteomes" id="UP000035034">
    <property type="component" value="Unassembled WGS sequence"/>
</dbReference>
<dbReference type="InterPro" id="IPR041726">
    <property type="entry name" value="ACAD10_11_N"/>
</dbReference>
<dbReference type="STRING" id="1077974.GOEFS_044_00210"/>
<accession>H0QYT4</accession>
<dbReference type="CDD" id="cd05154">
    <property type="entry name" value="ACAD10_11_N-like"/>
    <property type="match status" value="1"/>
</dbReference>
<dbReference type="Pfam" id="PF01636">
    <property type="entry name" value="APH"/>
    <property type="match status" value="1"/>
</dbReference>
<dbReference type="Gene3D" id="3.30.200.20">
    <property type="entry name" value="Phosphorylase Kinase, domain 1"/>
    <property type="match status" value="1"/>
</dbReference>
<comment type="caution">
    <text evidence="2">The sequence shown here is derived from an EMBL/GenBank/DDBJ whole genome shotgun (WGS) entry which is preliminary data.</text>
</comment>
<organism evidence="2 3">
    <name type="scientific">Gordonia effusa NBRC 100432</name>
    <dbReference type="NCBI Taxonomy" id="1077974"/>
    <lineage>
        <taxon>Bacteria</taxon>
        <taxon>Bacillati</taxon>
        <taxon>Actinomycetota</taxon>
        <taxon>Actinomycetes</taxon>
        <taxon>Mycobacteriales</taxon>
        <taxon>Gordoniaceae</taxon>
        <taxon>Gordonia</taxon>
    </lineage>
</organism>